<name>A0A0E9WA61_ANGAN</name>
<evidence type="ECO:0000313" key="1">
    <source>
        <dbReference type="EMBL" id="JAH87264.1"/>
    </source>
</evidence>
<dbReference type="AlphaFoldDB" id="A0A0E9WA61"/>
<dbReference type="EMBL" id="GBXM01021313">
    <property type="protein sequence ID" value="JAH87264.1"/>
    <property type="molecule type" value="Transcribed_RNA"/>
</dbReference>
<sequence length="30" mass="3502">MFLYFVCHTNNEEIRCGQNRGQRGISDLIS</sequence>
<protein>
    <submittedName>
        <fullName evidence="1">Uncharacterized protein</fullName>
    </submittedName>
</protein>
<reference evidence="1" key="2">
    <citation type="journal article" date="2015" name="Fish Shellfish Immunol.">
        <title>Early steps in the European eel (Anguilla anguilla)-Vibrio vulnificus interaction in the gills: Role of the RtxA13 toxin.</title>
        <authorList>
            <person name="Callol A."/>
            <person name="Pajuelo D."/>
            <person name="Ebbesson L."/>
            <person name="Teles M."/>
            <person name="MacKenzie S."/>
            <person name="Amaro C."/>
        </authorList>
    </citation>
    <scope>NUCLEOTIDE SEQUENCE</scope>
</reference>
<accession>A0A0E9WA61</accession>
<proteinExistence type="predicted"/>
<reference evidence="1" key="1">
    <citation type="submission" date="2014-11" db="EMBL/GenBank/DDBJ databases">
        <authorList>
            <person name="Amaro Gonzalez C."/>
        </authorList>
    </citation>
    <scope>NUCLEOTIDE SEQUENCE</scope>
</reference>
<organism evidence="1">
    <name type="scientific">Anguilla anguilla</name>
    <name type="common">European freshwater eel</name>
    <name type="synonym">Muraena anguilla</name>
    <dbReference type="NCBI Taxonomy" id="7936"/>
    <lineage>
        <taxon>Eukaryota</taxon>
        <taxon>Metazoa</taxon>
        <taxon>Chordata</taxon>
        <taxon>Craniata</taxon>
        <taxon>Vertebrata</taxon>
        <taxon>Euteleostomi</taxon>
        <taxon>Actinopterygii</taxon>
        <taxon>Neopterygii</taxon>
        <taxon>Teleostei</taxon>
        <taxon>Anguilliformes</taxon>
        <taxon>Anguillidae</taxon>
        <taxon>Anguilla</taxon>
    </lineage>
</organism>